<organism evidence="1 2">
    <name type="scientific">Rothia mucilaginosa</name>
    <dbReference type="NCBI Taxonomy" id="43675"/>
    <lineage>
        <taxon>Bacteria</taxon>
        <taxon>Bacillati</taxon>
        <taxon>Actinomycetota</taxon>
        <taxon>Actinomycetes</taxon>
        <taxon>Micrococcales</taxon>
        <taxon>Micrococcaceae</taxon>
        <taxon>Rothia</taxon>
    </lineage>
</organism>
<reference evidence="1" key="1">
    <citation type="submission" date="2020-04" db="EMBL/GenBank/DDBJ databases">
        <title>Deep metagenomics examines the oral microbiome during advanced dental caries in children, revealing novel taxa and co-occurrences with host molecules.</title>
        <authorList>
            <person name="Baker J.L."/>
            <person name="Morton J.T."/>
            <person name="Dinis M."/>
            <person name="Alvarez R."/>
            <person name="Tran N.C."/>
            <person name="Knight R."/>
            <person name="Edlund A."/>
        </authorList>
    </citation>
    <scope>NUCLEOTIDE SEQUENCE</scope>
    <source>
        <strain evidence="1">JCVI_47_bin.3</strain>
    </source>
</reference>
<evidence type="ECO:0000313" key="1">
    <source>
        <dbReference type="EMBL" id="MBF1673602.1"/>
    </source>
</evidence>
<sequence length="97" mass="10830">MATTPPTAQLVPVGTILKAGDKYYEVIRATVKTIWAKELETDTFRGVGGIWHTLPVRGTYVSDKTLMRRQSPIDRSIHFGVHNAYIYQGSVREPNGV</sequence>
<dbReference type="Proteomes" id="UP000785653">
    <property type="component" value="Unassembled WGS sequence"/>
</dbReference>
<protein>
    <submittedName>
        <fullName evidence="1">Uncharacterized protein</fullName>
    </submittedName>
</protein>
<comment type="caution">
    <text evidence="1">The sequence shown here is derived from an EMBL/GenBank/DDBJ whole genome shotgun (WGS) entry which is preliminary data.</text>
</comment>
<dbReference type="AlphaFoldDB" id="A0A930LUJ2"/>
<evidence type="ECO:0000313" key="2">
    <source>
        <dbReference type="Proteomes" id="UP000785653"/>
    </source>
</evidence>
<accession>A0A930LUJ2</accession>
<dbReference type="EMBL" id="JABZXS010000062">
    <property type="protein sequence ID" value="MBF1673602.1"/>
    <property type="molecule type" value="Genomic_DNA"/>
</dbReference>
<gene>
    <name evidence="1" type="ORF">HXO65_05275</name>
</gene>
<proteinExistence type="predicted"/>
<name>A0A930LUJ2_9MICC</name>